<proteinExistence type="predicted"/>
<keyword evidence="2" id="KW-1185">Reference proteome</keyword>
<reference evidence="1 2" key="1">
    <citation type="submission" date="2023-07" db="EMBL/GenBank/DDBJ databases">
        <title>Sorghum-associated microbial communities from plants grown in Nebraska, USA.</title>
        <authorList>
            <person name="Schachtman D."/>
        </authorList>
    </citation>
    <scope>NUCLEOTIDE SEQUENCE [LARGE SCALE GENOMIC DNA]</scope>
    <source>
        <strain evidence="1 2">DS1314</strain>
    </source>
</reference>
<evidence type="ECO:0000313" key="1">
    <source>
        <dbReference type="EMBL" id="MDQ0171832.1"/>
    </source>
</evidence>
<accession>A0ABT9WEY6</accession>
<dbReference type="RefSeq" id="WP_307217496.1">
    <property type="nucleotide sequence ID" value="NZ_JAUSTI010000008.1"/>
</dbReference>
<sequence length="276" mass="32340">MSQTNIVMYMEEELSTEKLENILLEFNAKNQISSWAMERSNSWIWVKYYILKHHDEIRDIWCDISKDMVKDVEQTTNVKTAFFIQPSRDRNAVFFALSFCKEIYTILDTNKNVFLYHGASGFFANEEIANLQFMNTQQFYDSRFANNAIVESIIECLNNEVTGGIECVEEEGGWDGEELQYIDLFRNLFKMREQLQVLVKSINNTALFNAKIIDIDKLILRLLDIDDEKLLISAGDQNRDYPINSWWWHLDQVKSGVLKVHVEEGFVIYQGQIVLI</sequence>
<name>A0ABT9WEY6_9BACL</name>
<gene>
    <name evidence="1" type="ORF">J2T19_003294</name>
</gene>
<protein>
    <submittedName>
        <fullName evidence="1">Uncharacterized protein</fullName>
    </submittedName>
</protein>
<organism evidence="1 2">
    <name type="scientific">Paenibacillus tundrae</name>
    <dbReference type="NCBI Taxonomy" id="528187"/>
    <lineage>
        <taxon>Bacteria</taxon>
        <taxon>Bacillati</taxon>
        <taxon>Bacillota</taxon>
        <taxon>Bacilli</taxon>
        <taxon>Bacillales</taxon>
        <taxon>Paenibacillaceae</taxon>
        <taxon>Paenibacillus</taxon>
    </lineage>
</organism>
<dbReference type="Proteomes" id="UP001233836">
    <property type="component" value="Unassembled WGS sequence"/>
</dbReference>
<comment type="caution">
    <text evidence="1">The sequence shown here is derived from an EMBL/GenBank/DDBJ whole genome shotgun (WGS) entry which is preliminary data.</text>
</comment>
<evidence type="ECO:0000313" key="2">
    <source>
        <dbReference type="Proteomes" id="UP001233836"/>
    </source>
</evidence>
<dbReference type="EMBL" id="JAUSTI010000008">
    <property type="protein sequence ID" value="MDQ0171832.1"/>
    <property type="molecule type" value="Genomic_DNA"/>
</dbReference>